<accession>A0A2Z6ZTI8</accession>
<keyword evidence="1" id="KW-0808">Transferase</keyword>
<evidence type="ECO:0000313" key="1">
    <source>
        <dbReference type="EMBL" id="KZT76527.1"/>
    </source>
</evidence>
<dbReference type="Proteomes" id="UP000250235">
    <property type="component" value="Unassembled WGS sequence"/>
</dbReference>
<proteinExistence type="predicted"/>
<protein>
    <submittedName>
        <fullName evidence="1">Protein-tyrosine sulfotransferase</fullName>
    </submittedName>
</protein>
<dbReference type="AlphaFoldDB" id="A0A2Z6ZTI8"/>
<reference evidence="1 2" key="1">
    <citation type="journal article" date="2015" name="Proc. Natl. Acad. Sci. U.S.A.">
        <title>The resurrection genome of Boea hygrometrica: A blueprint for survival of dehydration.</title>
        <authorList>
            <person name="Xiao L."/>
            <person name="Yang G."/>
            <person name="Zhang L."/>
            <person name="Yang X."/>
            <person name="Zhao S."/>
            <person name="Ji Z."/>
            <person name="Zhou Q."/>
            <person name="Hu M."/>
            <person name="Wang Y."/>
            <person name="Chen M."/>
            <person name="Xu Y."/>
            <person name="Jin H."/>
            <person name="Xiao X."/>
            <person name="Hu G."/>
            <person name="Bao F."/>
            <person name="Hu Y."/>
            <person name="Wan P."/>
            <person name="Li L."/>
            <person name="Deng X."/>
            <person name="Kuang T."/>
            <person name="Xiang C."/>
            <person name="Zhu J.K."/>
            <person name="Oliver M.J."/>
            <person name="He Y."/>
        </authorList>
    </citation>
    <scope>NUCLEOTIDE SEQUENCE [LARGE SCALE GENOMIC DNA]</scope>
    <source>
        <strain evidence="2">cv. XS01</strain>
    </source>
</reference>
<keyword evidence="2" id="KW-1185">Reference proteome</keyword>
<dbReference type="EMBL" id="KV113284">
    <property type="protein sequence ID" value="KZT76527.1"/>
    <property type="molecule type" value="Genomic_DNA"/>
</dbReference>
<gene>
    <name evidence="1" type="ORF">F511_46449</name>
</gene>
<dbReference type="GO" id="GO:0016740">
    <property type="term" value="F:transferase activity"/>
    <property type="evidence" value="ECO:0007669"/>
    <property type="project" value="UniProtKB-KW"/>
</dbReference>
<organism evidence="1 2">
    <name type="scientific">Dorcoceras hygrometricum</name>
    <dbReference type="NCBI Taxonomy" id="472368"/>
    <lineage>
        <taxon>Eukaryota</taxon>
        <taxon>Viridiplantae</taxon>
        <taxon>Streptophyta</taxon>
        <taxon>Embryophyta</taxon>
        <taxon>Tracheophyta</taxon>
        <taxon>Spermatophyta</taxon>
        <taxon>Magnoliopsida</taxon>
        <taxon>eudicotyledons</taxon>
        <taxon>Gunneridae</taxon>
        <taxon>Pentapetalae</taxon>
        <taxon>asterids</taxon>
        <taxon>lamiids</taxon>
        <taxon>Lamiales</taxon>
        <taxon>Gesneriaceae</taxon>
        <taxon>Didymocarpoideae</taxon>
        <taxon>Trichosporeae</taxon>
        <taxon>Loxocarpinae</taxon>
        <taxon>Dorcoceras</taxon>
    </lineage>
</organism>
<evidence type="ECO:0000313" key="2">
    <source>
        <dbReference type="Proteomes" id="UP000250235"/>
    </source>
</evidence>
<sequence length="116" mass="13459">MAGLPFINQDILYLESAYHQEHSPALKFSSLADHEQGEAQARSHQIYQQAAENMAMTFPEHRAQENESLFKQMGIRLQEMSTRLMMDMELYRGFTGVWTNLLLCLMGLDNRSRSKF</sequence>
<name>A0A2Z6ZTI8_9LAMI</name>